<dbReference type="STRING" id="980251.GCA_001642875_02293"/>
<feature type="region of interest" description="Disordered" evidence="1">
    <location>
        <begin position="62"/>
        <end position="98"/>
    </location>
</feature>
<dbReference type="Proteomes" id="UP000322214">
    <property type="component" value="Chromosome"/>
</dbReference>
<feature type="compositionally biased region" description="Polar residues" evidence="1">
    <location>
        <begin position="9"/>
        <end position="20"/>
    </location>
</feature>
<keyword evidence="4" id="KW-1185">Reference proteome</keyword>
<dbReference type="OrthoDB" id="5456309at2"/>
<organism evidence="3 4">
    <name type="scientific">Mariniblastus fucicola</name>
    <dbReference type="NCBI Taxonomy" id="980251"/>
    <lineage>
        <taxon>Bacteria</taxon>
        <taxon>Pseudomonadati</taxon>
        <taxon>Planctomycetota</taxon>
        <taxon>Planctomycetia</taxon>
        <taxon>Pirellulales</taxon>
        <taxon>Pirellulaceae</taxon>
        <taxon>Mariniblastus</taxon>
    </lineage>
</organism>
<proteinExistence type="predicted"/>
<dbReference type="KEGG" id="mff:MFFC18_05220"/>
<feature type="region of interest" description="Disordered" evidence="1">
    <location>
        <begin position="1"/>
        <end position="21"/>
    </location>
</feature>
<dbReference type="RefSeq" id="WP_075084721.1">
    <property type="nucleotide sequence ID" value="NZ_CP042912.1"/>
</dbReference>
<keyword evidence="2" id="KW-0472">Membrane</keyword>
<dbReference type="AlphaFoldDB" id="A0A5B9P6N9"/>
<sequence>MTDSELKTDSSSPGESQTPKRPNWVGCIAIAVIALLVLAAGLVVVQSMLVPDVEDDSTVEIQTSNDDAGSDVPQTDGDDSDHAASDSTLPDEADSPKRLTDTISMQQVETAEHPLDPLMAMANRGLELIDTRYAGYSAKMLTQVRTGNTLHEENLMFVKVRHDQTLSVDDEQVEIPFSIYTRFLKPKSKVGQEAIWVRGQNKDLILGHGTGLLNFKTVRLDPMGSFAMTGNRYPIYQIGFRNLIIKMKEFGENDRKYDECDVQIDRNIKVDGRPCTMLTITHPVPREHFEYHIAKIYIDDEYEIPTGYEGYLWPTAKGEEPPLLEKYFYLDLDLNCDLKDVDFDITNPDYEYPSW</sequence>
<evidence type="ECO:0000313" key="4">
    <source>
        <dbReference type="Proteomes" id="UP000322214"/>
    </source>
</evidence>
<gene>
    <name evidence="3" type="ORF">MFFC18_05220</name>
</gene>
<dbReference type="InterPro" id="IPR011465">
    <property type="entry name" value="DUF1571"/>
</dbReference>
<protein>
    <recommendedName>
        <fullName evidence="5">DUF1571 domain-containing protein</fullName>
    </recommendedName>
</protein>
<evidence type="ECO:0000313" key="3">
    <source>
        <dbReference type="EMBL" id="QEG20672.1"/>
    </source>
</evidence>
<evidence type="ECO:0000256" key="1">
    <source>
        <dbReference type="SAM" id="MobiDB-lite"/>
    </source>
</evidence>
<keyword evidence="2" id="KW-0812">Transmembrane</keyword>
<evidence type="ECO:0008006" key="5">
    <source>
        <dbReference type="Google" id="ProtNLM"/>
    </source>
</evidence>
<feature type="transmembrane region" description="Helical" evidence="2">
    <location>
        <begin position="23"/>
        <end position="45"/>
    </location>
</feature>
<keyword evidence="2" id="KW-1133">Transmembrane helix</keyword>
<dbReference type="Pfam" id="PF07608">
    <property type="entry name" value="DUF1571"/>
    <property type="match status" value="1"/>
</dbReference>
<dbReference type="EMBL" id="CP042912">
    <property type="protein sequence ID" value="QEG20672.1"/>
    <property type="molecule type" value="Genomic_DNA"/>
</dbReference>
<reference evidence="3 4" key="1">
    <citation type="submission" date="2019-08" db="EMBL/GenBank/DDBJ databases">
        <title>Deep-cultivation of Planctomycetes and their phenomic and genomic characterization uncovers novel biology.</title>
        <authorList>
            <person name="Wiegand S."/>
            <person name="Jogler M."/>
            <person name="Boedeker C."/>
            <person name="Pinto D."/>
            <person name="Vollmers J."/>
            <person name="Rivas-Marin E."/>
            <person name="Kohn T."/>
            <person name="Peeters S.H."/>
            <person name="Heuer A."/>
            <person name="Rast P."/>
            <person name="Oberbeckmann S."/>
            <person name="Bunk B."/>
            <person name="Jeske O."/>
            <person name="Meyerdierks A."/>
            <person name="Storesund J.E."/>
            <person name="Kallscheuer N."/>
            <person name="Luecker S."/>
            <person name="Lage O.M."/>
            <person name="Pohl T."/>
            <person name="Merkel B.J."/>
            <person name="Hornburger P."/>
            <person name="Mueller R.-W."/>
            <person name="Bruemmer F."/>
            <person name="Labrenz M."/>
            <person name="Spormann A.M."/>
            <person name="Op den Camp H."/>
            <person name="Overmann J."/>
            <person name="Amann R."/>
            <person name="Jetten M.S.M."/>
            <person name="Mascher T."/>
            <person name="Medema M.H."/>
            <person name="Devos D.P."/>
            <person name="Kaster A.-K."/>
            <person name="Ovreas L."/>
            <person name="Rohde M."/>
            <person name="Galperin M.Y."/>
            <person name="Jogler C."/>
        </authorList>
    </citation>
    <scope>NUCLEOTIDE SEQUENCE [LARGE SCALE GENOMIC DNA]</scope>
    <source>
        <strain evidence="3 4">FC18</strain>
    </source>
</reference>
<evidence type="ECO:0000256" key="2">
    <source>
        <dbReference type="SAM" id="Phobius"/>
    </source>
</evidence>
<accession>A0A5B9P6N9</accession>
<name>A0A5B9P6N9_9BACT</name>